<sequence length="415" mass="44990">MSISILVVDDEPDLEILLVQKFRRSIRDGALRFLFARDGVEALTILADHEEVDVVLSDINMPRMDGLSLLARLRERGETLSTIIVSAYSDMANIRTAMNRGAYDFVTKPIDFCDLEATIDKTIRHVENMREVQRRQALAEQARASLSRYFSPNLADRLASSANALDLGGARREVVSLFTDLTGFTSLVEAIEPNVLGPLLNDYIVGMTDIVFAHEGTVAKIIGDALHVLFGAPADQPDHADRAIACSLELDGFACSFREHWSKKGIPLGHTRIGAHAGSAVVGNFGGGRFFDYSAYGDTINVAARLQAANKTLGTRICVSATIAANAQGFCGRPVGDLLLRGRTEPVRAFEPLDAVRCGSAETHAYLVAFEQLEAGDSHAVASFAALVGRDAEDRLASFHLKRLLNGETSAMITL</sequence>
<proteinExistence type="predicted"/>
<keyword evidence="4" id="KW-0614">Plasmid</keyword>
<dbReference type="Pfam" id="PF00072">
    <property type="entry name" value="Response_reg"/>
    <property type="match status" value="1"/>
</dbReference>
<dbReference type="Gene3D" id="3.30.70.1230">
    <property type="entry name" value="Nucleotide cyclase"/>
    <property type="match status" value="1"/>
</dbReference>
<evidence type="ECO:0000313" key="4">
    <source>
        <dbReference type="EMBL" id="AIC31462.1"/>
    </source>
</evidence>
<dbReference type="SUPFAM" id="SSF55073">
    <property type="entry name" value="Nucleotide cyclase"/>
    <property type="match status" value="1"/>
</dbReference>
<dbReference type="PANTHER" id="PTHR43081">
    <property type="entry name" value="ADENYLATE CYCLASE, TERMINAL-DIFFERENTIATION SPECIFIC-RELATED"/>
    <property type="match status" value="1"/>
</dbReference>
<evidence type="ECO:0000259" key="2">
    <source>
        <dbReference type="PROSITE" id="PS50110"/>
    </source>
</evidence>
<gene>
    <name evidence="4" type="ORF">IE4771_PE00237</name>
</gene>
<dbReference type="PROSITE" id="PS50125">
    <property type="entry name" value="GUANYLATE_CYCLASE_2"/>
    <property type="match status" value="1"/>
</dbReference>
<dbReference type="HOGENOM" id="CLU_000445_110_0_5"/>
<dbReference type="RefSeq" id="WP_040112722.1">
    <property type="nucleotide sequence ID" value="NZ_CP006991.1"/>
</dbReference>
<dbReference type="SMART" id="SM00044">
    <property type="entry name" value="CYCc"/>
    <property type="match status" value="1"/>
</dbReference>
<dbReference type="Pfam" id="PF00211">
    <property type="entry name" value="Guanylate_cyc"/>
    <property type="match status" value="1"/>
</dbReference>
<dbReference type="PANTHER" id="PTHR43081:SF20">
    <property type="entry name" value="TWO-COMPONENT RESPONSE REGULATOR"/>
    <property type="match status" value="1"/>
</dbReference>
<dbReference type="InterPro" id="IPR011006">
    <property type="entry name" value="CheY-like_superfamily"/>
</dbReference>
<dbReference type="CDD" id="cd07302">
    <property type="entry name" value="CHD"/>
    <property type="match status" value="1"/>
</dbReference>
<dbReference type="SMART" id="SM00448">
    <property type="entry name" value="REC"/>
    <property type="match status" value="1"/>
</dbReference>
<dbReference type="GO" id="GO:0000160">
    <property type="term" value="P:phosphorelay signal transduction system"/>
    <property type="evidence" value="ECO:0007669"/>
    <property type="project" value="InterPro"/>
</dbReference>
<dbReference type="EMBL" id="CP006991">
    <property type="protein sequence ID" value="AIC31462.1"/>
    <property type="molecule type" value="Genomic_DNA"/>
</dbReference>
<dbReference type="OrthoDB" id="9789782at2"/>
<dbReference type="Gene3D" id="3.40.50.2300">
    <property type="match status" value="1"/>
</dbReference>
<name>A0A060ICJ9_RHIET</name>
<feature type="domain" description="Response regulatory" evidence="2">
    <location>
        <begin position="4"/>
        <end position="123"/>
    </location>
</feature>
<accession>A0A060ICJ9</accession>
<evidence type="ECO:0000313" key="5">
    <source>
        <dbReference type="Proteomes" id="UP000027180"/>
    </source>
</evidence>
<feature type="modified residue" description="4-aspartylphosphate" evidence="1">
    <location>
        <position position="58"/>
    </location>
</feature>
<keyword evidence="1" id="KW-0597">Phosphoprotein</keyword>
<evidence type="ECO:0000256" key="1">
    <source>
        <dbReference type="PROSITE-ProRule" id="PRU00169"/>
    </source>
</evidence>
<dbReference type="InterPro" id="IPR029787">
    <property type="entry name" value="Nucleotide_cyclase"/>
</dbReference>
<protein>
    <submittedName>
        <fullName evidence="4">Adenylate cyclase/signal receiver domain-containing protein</fullName>
    </submittedName>
</protein>
<dbReference type="InterPro" id="IPR001054">
    <property type="entry name" value="A/G_cyclase"/>
</dbReference>
<organism evidence="4 5">
    <name type="scientific">Rhizobium etli bv. mimosae str. IE4771</name>
    <dbReference type="NCBI Taxonomy" id="1432050"/>
    <lineage>
        <taxon>Bacteria</taxon>
        <taxon>Pseudomonadati</taxon>
        <taxon>Pseudomonadota</taxon>
        <taxon>Alphaproteobacteria</taxon>
        <taxon>Hyphomicrobiales</taxon>
        <taxon>Rhizobiaceae</taxon>
        <taxon>Rhizobium/Agrobacterium group</taxon>
        <taxon>Rhizobium</taxon>
    </lineage>
</organism>
<dbReference type="InterPro" id="IPR001789">
    <property type="entry name" value="Sig_transdc_resp-reg_receiver"/>
</dbReference>
<dbReference type="AlphaFoldDB" id="A0A060ICJ9"/>
<geneLocation type="plasmid" evidence="4 5">
    <name>pRetIE4771e</name>
</geneLocation>
<reference evidence="4 5" key="1">
    <citation type="submission" date="2013-12" db="EMBL/GenBank/DDBJ databases">
        <title>Complete genome sequence of Rhizobium etli bv. mimosae IE4771.</title>
        <authorList>
            <person name="Bustos P."/>
            <person name="Santamaria R.I."/>
            <person name="Lozano L."/>
            <person name="Ormeno-Orrillo E."/>
            <person name="Rogel M.A."/>
            <person name="Romero D."/>
            <person name="Cevallos M.A."/>
            <person name="Martinez-Romero E."/>
            <person name="Gonzalez V."/>
        </authorList>
    </citation>
    <scope>NUCLEOTIDE SEQUENCE [LARGE SCALE GENOMIC DNA]</scope>
    <source>
        <strain evidence="4 5">IE4771</strain>
        <plasmid evidence="5">Plasmid pRetIE4771e</plasmid>
    </source>
</reference>
<dbReference type="SUPFAM" id="SSF52172">
    <property type="entry name" value="CheY-like"/>
    <property type="match status" value="1"/>
</dbReference>
<evidence type="ECO:0000259" key="3">
    <source>
        <dbReference type="PROSITE" id="PS50125"/>
    </source>
</evidence>
<dbReference type="InterPro" id="IPR050697">
    <property type="entry name" value="Adenylyl/Guanylyl_Cyclase_3/4"/>
</dbReference>
<feature type="domain" description="Guanylate cyclase" evidence="3">
    <location>
        <begin position="175"/>
        <end position="307"/>
    </location>
</feature>
<dbReference type="GO" id="GO:0006171">
    <property type="term" value="P:cAMP biosynthetic process"/>
    <property type="evidence" value="ECO:0007669"/>
    <property type="project" value="TreeGrafter"/>
</dbReference>
<dbReference type="GO" id="GO:0004016">
    <property type="term" value="F:adenylate cyclase activity"/>
    <property type="evidence" value="ECO:0007669"/>
    <property type="project" value="UniProtKB-ARBA"/>
</dbReference>
<dbReference type="KEGG" id="rei:IE4771_PE00237"/>
<dbReference type="CDD" id="cd17536">
    <property type="entry name" value="REC_YesN-like"/>
    <property type="match status" value="1"/>
</dbReference>
<dbReference type="Proteomes" id="UP000027180">
    <property type="component" value="Plasmid pRetIE4771e"/>
</dbReference>
<dbReference type="PROSITE" id="PS50110">
    <property type="entry name" value="RESPONSE_REGULATORY"/>
    <property type="match status" value="1"/>
</dbReference>